<dbReference type="HOGENOM" id="CLU_204427_1_0_7"/>
<evidence type="ECO:0000313" key="3">
    <source>
        <dbReference type="Proteomes" id="UP000031135"/>
    </source>
</evidence>
<sequence length="68" mass="7458">MINPIHQSYVAQVAANDINKTENKENNKAKETQKAEESKASIIASQIKNGEYKINLQATSKAIADSLL</sequence>
<dbReference type="EMBL" id="CP007772">
    <property type="protein sequence ID" value="AJC90314.1"/>
    <property type="molecule type" value="Genomic_DNA"/>
</dbReference>
<dbReference type="KEGG" id="csm:CSUB8521_0431"/>
<evidence type="ECO:0000313" key="2">
    <source>
        <dbReference type="EMBL" id="AJC90314.1"/>
    </source>
</evidence>
<proteinExistence type="predicted"/>
<evidence type="ECO:0000256" key="1">
    <source>
        <dbReference type="SAM" id="MobiDB-lite"/>
    </source>
</evidence>
<reference evidence="2 3" key="1">
    <citation type="journal article" date="2014" name="Genome Biol. Evol.">
        <title>Comparative Genomics of the Campylobacter lari Group.</title>
        <authorList>
            <person name="Miller W.G."/>
            <person name="Yee E."/>
            <person name="Chapman M.H."/>
            <person name="Smith T.P."/>
            <person name="Bono J.L."/>
            <person name="Huynh S."/>
            <person name="Parker C.T."/>
            <person name="Vandamme P."/>
            <person name="Luong K."/>
            <person name="Korlach J."/>
        </authorList>
    </citation>
    <scope>NUCLEOTIDE SEQUENCE [LARGE SCALE GENOMIC DNA]</scope>
    <source>
        <strain evidence="2 3">LMG 24374</strain>
    </source>
</reference>
<feature type="region of interest" description="Disordered" evidence="1">
    <location>
        <begin position="16"/>
        <end position="38"/>
    </location>
</feature>
<dbReference type="RefSeq" id="WP_039662983.1">
    <property type="nucleotide sequence ID" value="NZ_CP007772.1"/>
</dbReference>
<feature type="compositionally biased region" description="Basic and acidic residues" evidence="1">
    <location>
        <begin position="19"/>
        <end position="38"/>
    </location>
</feature>
<protein>
    <submittedName>
        <fullName evidence="2">Anti-sigma factor FlgM</fullName>
    </submittedName>
</protein>
<dbReference type="AlphaFoldDB" id="A0A0A8HBJ6"/>
<name>A0A0A8HBJ6_9BACT</name>
<gene>
    <name evidence="2" type="primary">flgM</name>
    <name evidence="2" type="ORF">CSUB8521_0431</name>
</gene>
<dbReference type="OrthoDB" id="5340044at2"/>
<dbReference type="Proteomes" id="UP000031135">
    <property type="component" value="Chromosome"/>
</dbReference>
<dbReference type="SUPFAM" id="SSF101498">
    <property type="entry name" value="Anti-sigma factor FlgM"/>
    <property type="match status" value="1"/>
</dbReference>
<dbReference type="InterPro" id="IPR035890">
    <property type="entry name" value="Anti-sigma-28_factor_FlgM_sf"/>
</dbReference>
<accession>A0A0A8HBJ6</accession>
<organism evidence="2 3">
    <name type="scientific">Campylobacter subantarcticus LMG 24374</name>
    <dbReference type="NCBI Taxonomy" id="1388751"/>
    <lineage>
        <taxon>Bacteria</taxon>
        <taxon>Pseudomonadati</taxon>
        <taxon>Campylobacterota</taxon>
        <taxon>Epsilonproteobacteria</taxon>
        <taxon>Campylobacterales</taxon>
        <taxon>Campylobacteraceae</taxon>
        <taxon>Campylobacter</taxon>
    </lineage>
</organism>